<keyword evidence="10" id="KW-1185">Reference proteome</keyword>
<feature type="transmembrane region" description="Helical" evidence="7">
    <location>
        <begin position="101"/>
        <end position="122"/>
    </location>
</feature>
<evidence type="ECO:0000256" key="2">
    <source>
        <dbReference type="ARBA" id="ARBA00022448"/>
    </source>
</evidence>
<name>A0A852VVF1_9MICO</name>
<feature type="transmembrane region" description="Helical" evidence="7">
    <location>
        <begin position="131"/>
        <end position="155"/>
    </location>
</feature>
<dbReference type="EMBL" id="JACCAE010000001">
    <property type="protein sequence ID" value="NYF97531.1"/>
    <property type="molecule type" value="Genomic_DNA"/>
</dbReference>
<dbReference type="PROSITE" id="PS50928">
    <property type="entry name" value="ABC_TM1"/>
    <property type="match status" value="1"/>
</dbReference>
<feature type="transmembrane region" description="Helical" evidence="7">
    <location>
        <begin position="175"/>
        <end position="194"/>
    </location>
</feature>
<feature type="domain" description="ABC transmembrane type-1" evidence="8">
    <location>
        <begin position="95"/>
        <end position="298"/>
    </location>
</feature>
<gene>
    <name evidence="9" type="ORF">BJY20_000923</name>
</gene>
<sequence>MGKYIVRRILQMIPVVIGATFLIYAMVFAMPGDPTAGKCGERPCPPAYVAAFNAKYNLNDPLPVQYGKYMANVAQGDLGENQYGIPVSEDLKDRFAVTAKLAGMALVIEGVIGILAGALAGLRKGGFLDNLVLVSTLFVISVPVFVTGFTLQYILGLNLGIVPPLVGADATFYSLLLPAVVLGSLSMAYIARLMRTNIGENYKSDYVRTAKAKGLKQSRIIGVHTLRNSLIPVITFMGYDFGGLLGGAIVTEGIFNIHGVGGYIFEGIHNRDGLAVVGAVTVLVIIYLVANLIVDLLYGVLDPRISHD</sequence>
<dbReference type="InterPro" id="IPR045621">
    <property type="entry name" value="BPD_transp_1_N"/>
</dbReference>
<keyword evidence="5 7" id="KW-1133">Transmembrane helix</keyword>
<evidence type="ECO:0000259" key="8">
    <source>
        <dbReference type="PROSITE" id="PS50928"/>
    </source>
</evidence>
<comment type="subcellular location">
    <subcellularLocation>
        <location evidence="1 7">Cell membrane</location>
        <topology evidence="1 7">Multi-pass membrane protein</topology>
    </subcellularLocation>
</comment>
<dbReference type="PANTHER" id="PTHR43163:SF7">
    <property type="entry name" value="DIPEPTIDE-TRANSPORT INTEGRAL MEMBRANE PROTEIN ABC TRANSPORTER DPPB-RELATED"/>
    <property type="match status" value="1"/>
</dbReference>
<feature type="transmembrane region" description="Helical" evidence="7">
    <location>
        <begin position="12"/>
        <end position="30"/>
    </location>
</feature>
<proteinExistence type="inferred from homology"/>
<evidence type="ECO:0000256" key="1">
    <source>
        <dbReference type="ARBA" id="ARBA00004651"/>
    </source>
</evidence>
<dbReference type="GO" id="GO:0005886">
    <property type="term" value="C:plasma membrane"/>
    <property type="evidence" value="ECO:0007669"/>
    <property type="project" value="UniProtKB-SubCell"/>
</dbReference>
<dbReference type="Pfam" id="PF00528">
    <property type="entry name" value="BPD_transp_1"/>
    <property type="match status" value="1"/>
</dbReference>
<dbReference type="SUPFAM" id="SSF161098">
    <property type="entry name" value="MetI-like"/>
    <property type="match status" value="1"/>
</dbReference>
<reference evidence="9 10" key="1">
    <citation type="submission" date="2020-07" db="EMBL/GenBank/DDBJ databases">
        <title>Sequencing the genomes of 1000 actinobacteria strains.</title>
        <authorList>
            <person name="Klenk H.-P."/>
        </authorList>
    </citation>
    <scope>NUCLEOTIDE SEQUENCE [LARGE SCALE GENOMIC DNA]</scope>
    <source>
        <strain evidence="9 10">DSM 26154</strain>
    </source>
</reference>
<evidence type="ECO:0000256" key="6">
    <source>
        <dbReference type="ARBA" id="ARBA00023136"/>
    </source>
</evidence>
<evidence type="ECO:0000256" key="3">
    <source>
        <dbReference type="ARBA" id="ARBA00022475"/>
    </source>
</evidence>
<dbReference type="CDD" id="cd06261">
    <property type="entry name" value="TM_PBP2"/>
    <property type="match status" value="1"/>
</dbReference>
<evidence type="ECO:0000313" key="9">
    <source>
        <dbReference type="EMBL" id="NYF97531.1"/>
    </source>
</evidence>
<comment type="caution">
    <text evidence="9">The sequence shown here is derived from an EMBL/GenBank/DDBJ whole genome shotgun (WGS) entry which is preliminary data.</text>
</comment>
<dbReference type="Gene3D" id="1.10.3720.10">
    <property type="entry name" value="MetI-like"/>
    <property type="match status" value="1"/>
</dbReference>
<comment type="similarity">
    <text evidence="7">Belongs to the binding-protein-dependent transport system permease family.</text>
</comment>
<dbReference type="InterPro" id="IPR035906">
    <property type="entry name" value="MetI-like_sf"/>
</dbReference>
<dbReference type="GO" id="GO:0055085">
    <property type="term" value="P:transmembrane transport"/>
    <property type="evidence" value="ECO:0007669"/>
    <property type="project" value="InterPro"/>
</dbReference>
<dbReference type="AlphaFoldDB" id="A0A852VVF1"/>
<keyword evidence="2 7" id="KW-0813">Transport</keyword>
<dbReference type="Proteomes" id="UP000554054">
    <property type="component" value="Unassembled WGS sequence"/>
</dbReference>
<dbReference type="RefSeq" id="WP_185990453.1">
    <property type="nucleotide sequence ID" value="NZ_JACCAE010000001.1"/>
</dbReference>
<evidence type="ECO:0000256" key="4">
    <source>
        <dbReference type="ARBA" id="ARBA00022692"/>
    </source>
</evidence>
<accession>A0A852VVF1</accession>
<organism evidence="9 10">
    <name type="scientific">Janibacter cremeus</name>
    <dbReference type="NCBI Taxonomy" id="1285192"/>
    <lineage>
        <taxon>Bacteria</taxon>
        <taxon>Bacillati</taxon>
        <taxon>Actinomycetota</taxon>
        <taxon>Actinomycetes</taxon>
        <taxon>Micrococcales</taxon>
        <taxon>Intrasporangiaceae</taxon>
        <taxon>Janibacter</taxon>
    </lineage>
</organism>
<protein>
    <submittedName>
        <fullName evidence="9">Oligopeptide transport system permease protein</fullName>
    </submittedName>
</protein>
<keyword evidence="4 7" id="KW-0812">Transmembrane</keyword>
<keyword evidence="3" id="KW-1003">Cell membrane</keyword>
<dbReference type="Pfam" id="PF19300">
    <property type="entry name" value="BPD_transp_1_N"/>
    <property type="match status" value="1"/>
</dbReference>
<evidence type="ECO:0000256" key="5">
    <source>
        <dbReference type="ARBA" id="ARBA00022989"/>
    </source>
</evidence>
<keyword evidence="6 7" id="KW-0472">Membrane</keyword>
<evidence type="ECO:0000256" key="7">
    <source>
        <dbReference type="RuleBase" id="RU363032"/>
    </source>
</evidence>
<dbReference type="PANTHER" id="PTHR43163">
    <property type="entry name" value="DIPEPTIDE TRANSPORT SYSTEM PERMEASE PROTEIN DPPB-RELATED"/>
    <property type="match status" value="1"/>
</dbReference>
<feature type="transmembrane region" description="Helical" evidence="7">
    <location>
        <begin position="274"/>
        <end position="294"/>
    </location>
</feature>
<dbReference type="InterPro" id="IPR000515">
    <property type="entry name" value="MetI-like"/>
</dbReference>
<evidence type="ECO:0000313" key="10">
    <source>
        <dbReference type="Proteomes" id="UP000554054"/>
    </source>
</evidence>